<feature type="binding site" evidence="12">
    <location>
        <position position="295"/>
    </location>
    <ligand>
        <name>K(+)</name>
        <dbReference type="ChEBI" id="CHEBI:29103"/>
    </ligand>
</feature>
<keyword evidence="6 12" id="KW-0547">Nucleotide-binding</keyword>
<keyword evidence="12" id="KW-0963">Cytoplasm</keyword>
<dbReference type="InterPro" id="IPR002139">
    <property type="entry name" value="Ribo/fructo_kinase"/>
</dbReference>
<dbReference type="InterPro" id="IPR011611">
    <property type="entry name" value="PfkB_dom"/>
</dbReference>
<comment type="pathway">
    <text evidence="12">Carbohydrate metabolism; D-ribose degradation; D-ribose 5-phosphate from beta-D-ribopyranose: step 2/2.</text>
</comment>
<dbReference type="GO" id="GO:0046872">
    <property type="term" value="F:metal ion binding"/>
    <property type="evidence" value="ECO:0007669"/>
    <property type="project" value="UniProtKB-KW"/>
</dbReference>
<comment type="similarity">
    <text evidence="12">Belongs to the carbohydrate kinase PfkB family. Ribokinase subfamily.</text>
</comment>
<sequence length="313" mass="30352">MSRQQSEPEVVVVGSINVDLVLTVARHPAPGETLLGGGGHSTPGGKGANQAVAAALRGARTAMVGAVGDDAAAAVGLSLLDAAGVDLTRVARVPGPTGLAVVTLSETGENTIVVVPGANDAVDAALVESAADPVAAAAVLVLQGEVPLGASLAAARIADAAGRRIVLNAAPAAAVPEELLRLADPLVVNEHEAAIVLAGALGDDAVDPPATPEEATVLARRLRDAGARSVVVTLGGAGVVVAGPDGAWHLAARPVVAVDTVGAGDAFVGALAAGLARGAGMAEAAREAVAVAAYAVAHEGAQASYPGLDDQLP</sequence>
<feature type="binding site" evidence="12">
    <location>
        <position position="145"/>
    </location>
    <ligand>
        <name>substrate</name>
    </ligand>
</feature>
<dbReference type="HAMAP" id="MF_01987">
    <property type="entry name" value="Ribokinase"/>
    <property type="match status" value="1"/>
</dbReference>
<dbReference type="PROSITE" id="PS00584">
    <property type="entry name" value="PFKB_KINASES_2"/>
    <property type="match status" value="1"/>
</dbReference>
<dbReference type="EMBL" id="RKHQ01000001">
    <property type="protein sequence ID" value="ROR96173.1"/>
    <property type="molecule type" value="Genomic_DNA"/>
</dbReference>
<evidence type="ECO:0000256" key="11">
    <source>
        <dbReference type="ARBA" id="ARBA00023277"/>
    </source>
</evidence>
<dbReference type="GO" id="GO:0019303">
    <property type="term" value="P:D-ribose catabolic process"/>
    <property type="evidence" value="ECO:0007669"/>
    <property type="project" value="UniProtKB-UniRule"/>
</dbReference>
<evidence type="ECO:0000256" key="5">
    <source>
        <dbReference type="ARBA" id="ARBA00022723"/>
    </source>
</evidence>
<reference evidence="14 15" key="1">
    <citation type="submission" date="2018-11" db="EMBL/GenBank/DDBJ databases">
        <title>Sequencing the genomes of 1000 actinobacteria strains.</title>
        <authorList>
            <person name="Klenk H.-P."/>
        </authorList>
    </citation>
    <scope>NUCLEOTIDE SEQUENCE [LARGE SCALE GENOMIC DNA]</scope>
    <source>
        <strain evidence="14 15">DSM 13521</strain>
    </source>
</reference>
<feature type="binding site" evidence="12">
    <location>
        <position position="189"/>
    </location>
    <ligand>
        <name>ATP</name>
        <dbReference type="ChEBI" id="CHEBI:30616"/>
    </ligand>
</feature>
<evidence type="ECO:0000256" key="10">
    <source>
        <dbReference type="ARBA" id="ARBA00022958"/>
    </source>
</evidence>
<comment type="function">
    <text evidence="12">Catalyzes the phosphorylation of ribose at O-5 in a reaction requiring ATP and magnesium. The resulting D-ribose-5-phosphate can then be used either for sythesis of nucleotides, histidine, and tryptophan, or as a component of the pentose phosphate pathway.</text>
</comment>
<comment type="cofactor">
    <cofactor evidence="12">
        <name>Mg(2+)</name>
        <dbReference type="ChEBI" id="CHEBI:18420"/>
    </cofactor>
    <text evidence="12">Requires a divalent cation, most likely magnesium in vivo, as an electrophilic catalyst to aid phosphoryl group transfer. It is the chelate of the metal and the nucleotide that is the actual substrate.</text>
</comment>
<dbReference type="GO" id="GO:0005524">
    <property type="term" value="F:ATP binding"/>
    <property type="evidence" value="ECO:0007669"/>
    <property type="project" value="UniProtKB-UniRule"/>
</dbReference>
<dbReference type="RefSeq" id="WP_211339104.1">
    <property type="nucleotide sequence ID" value="NZ_RKHQ01000001.1"/>
</dbReference>
<dbReference type="InterPro" id="IPR029056">
    <property type="entry name" value="Ribokinase-like"/>
</dbReference>
<feature type="binding site" evidence="12">
    <location>
        <position position="261"/>
    </location>
    <ligand>
        <name>K(+)</name>
        <dbReference type="ChEBI" id="CHEBI:29103"/>
    </ligand>
</feature>
<proteinExistence type="inferred from homology"/>
<comment type="caution">
    <text evidence="14">The sequence shown here is derived from an EMBL/GenBank/DDBJ whole genome shotgun (WGS) entry which is preliminary data.</text>
</comment>
<dbReference type="UniPathway" id="UPA00916">
    <property type="reaction ID" value="UER00889"/>
</dbReference>
<evidence type="ECO:0000313" key="14">
    <source>
        <dbReference type="EMBL" id="ROR96173.1"/>
    </source>
</evidence>
<evidence type="ECO:0000256" key="1">
    <source>
        <dbReference type="ARBA" id="ARBA00005380"/>
    </source>
</evidence>
<dbReference type="AlphaFoldDB" id="A0A3N2D8Q8"/>
<comment type="subunit">
    <text evidence="12">Homodimer.</text>
</comment>
<name>A0A3N2D8Q8_9MICO</name>
<dbReference type="GO" id="GO:0005829">
    <property type="term" value="C:cytosol"/>
    <property type="evidence" value="ECO:0007669"/>
    <property type="project" value="TreeGrafter"/>
</dbReference>
<evidence type="ECO:0000256" key="8">
    <source>
        <dbReference type="ARBA" id="ARBA00022840"/>
    </source>
</evidence>
<dbReference type="Pfam" id="PF00294">
    <property type="entry name" value="PfkB"/>
    <property type="match status" value="1"/>
</dbReference>
<accession>A0A3N2D8Q8</accession>
<feature type="binding site" evidence="12">
    <location>
        <begin position="17"/>
        <end position="19"/>
    </location>
    <ligand>
        <name>substrate</name>
    </ligand>
</feature>
<comment type="activity regulation">
    <text evidence="12">Activated by a monovalent cation that binds near, but not in, the active site. The most likely occupant of the site in vivo is potassium. Ion binding induces a conformational change that may alter substrate affinity.</text>
</comment>
<keyword evidence="8 12" id="KW-0067">ATP-binding</keyword>
<dbReference type="EC" id="2.7.1.15" evidence="2 12"/>
<keyword evidence="5 12" id="KW-0479">Metal-binding</keyword>
<feature type="binding site" evidence="12">
    <location>
        <begin position="264"/>
        <end position="265"/>
    </location>
    <ligand>
        <name>ATP</name>
        <dbReference type="ChEBI" id="CHEBI:30616"/>
    </ligand>
</feature>
<comment type="caution">
    <text evidence="12">Lacks conserved residue(s) required for the propagation of feature annotation.</text>
</comment>
<feature type="domain" description="Carbohydrate kinase PfkB" evidence="13">
    <location>
        <begin position="9"/>
        <end position="306"/>
    </location>
</feature>
<feature type="binding site" evidence="12">
    <location>
        <begin position="233"/>
        <end position="238"/>
    </location>
    <ligand>
        <name>ATP</name>
        <dbReference type="ChEBI" id="CHEBI:30616"/>
    </ligand>
</feature>
<dbReference type="GO" id="GO:0004747">
    <property type="term" value="F:ribokinase activity"/>
    <property type="evidence" value="ECO:0007669"/>
    <property type="project" value="UniProtKB-UniRule"/>
</dbReference>
<dbReference type="Gene3D" id="3.40.1190.20">
    <property type="match status" value="1"/>
</dbReference>
<feature type="binding site" evidence="12">
    <location>
        <position position="259"/>
    </location>
    <ligand>
        <name>K(+)</name>
        <dbReference type="ChEBI" id="CHEBI:29103"/>
    </ligand>
</feature>
<feature type="binding site" evidence="12">
    <location>
        <position position="304"/>
    </location>
    <ligand>
        <name>K(+)</name>
        <dbReference type="ChEBI" id="CHEBI:29103"/>
    </ligand>
</feature>
<keyword evidence="4 12" id="KW-0808">Transferase</keyword>
<evidence type="ECO:0000313" key="15">
    <source>
        <dbReference type="Proteomes" id="UP000275356"/>
    </source>
</evidence>
<dbReference type="PRINTS" id="PR00990">
    <property type="entry name" value="RIBOKINASE"/>
</dbReference>
<dbReference type="Proteomes" id="UP000275356">
    <property type="component" value="Unassembled WGS sequence"/>
</dbReference>
<comment type="subcellular location">
    <subcellularLocation>
        <location evidence="12">Cytoplasm</location>
    </subcellularLocation>
</comment>
<comment type="catalytic activity">
    <reaction evidence="12">
        <text>D-ribose + ATP = D-ribose 5-phosphate + ADP + H(+)</text>
        <dbReference type="Rhea" id="RHEA:13697"/>
        <dbReference type="ChEBI" id="CHEBI:15378"/>
        <dbReference type="ChEBI" id="CHEBI:30616"/>
        <dbReference type="ChEBI" id="CHEBI:47013"/>
        <dbReference type="ChEBI" id="CHEBI:78346"/>
        <dbReference type="ChEBI" id="CHEBI:456216"/>
        <dbReference type="EC" id="2.7.1.15"/>
    </reaction>
</comment>
<evidence type="ECO:0000259" key="13">
    <source>
        <dbReference type="Pfam" id="PF00294"/>
    </source>
</evidence>
<protein>
    <recommendedName>
        <fullName evidence="3 12">Ribokinase</fullName>
        <shortName evidence="12">RK</shortName>
        <ecNumber evidence="2 12">2.7.1.15</ecNumber>
    </recommendedName>
</protein>
<feature type="binding site" evidence="12">
    <location>
        <begin position="45"/>
        <end position="49"/>
    </location>
    <ligand>
        <name>substrate</name>
    </ligand>
</feature>
<dbReference type="InterPro" id="IPR002173">
    <property type="entry name" value="Carboh/pur_kinase_PfkB_CS"/>
</dbReference>
<evidence type="ECO:0000256" key="4">
    <source>
        <dbReference type="ARBA" id="ARBA00022679"/>
    </source>
</evidence>
<comment type="similarity">
    <text evidence="1">Belongs to the carbohydrate kinase pfkB family.</text>
</comment>
<evidence type="ECO:0000256" key="7">
    <source>
        <dbReference type="ARBA" id="ARBA00022777"/>
    </source>
</evidence>
<gene>
    <name evidence="12" type="primary">rbsK</name>
    <name evidence="14" type="ORF">EDD28_0749</name>
</gene>
<dbReference type="PANTHER" id="PTHR10584:SF166">
    <property type="entry name" value="RIBOKINASE"/>
    <property type="match status" value="1"/>
</dbReference>
<dbReference type="PANTHER" id="PTHR10584">
    <property type="entry name" value="SUGAR KINASE"/>
    <property type="match status" value="1"/>
</dbReference>
<dbReference type="InterPro" id="IPR011877">
    <property type="entry name" value="Ribokinase"/>
</dbReference>
<evidence type="ECO:0000256" key="2">
    <source>
        <dbReference type="ARBA" id="ARBA00012035"/>
    </source>
</evidence>
<keyword evidence="15" id="KW-1185">Reference proteome</keyword>
<evidence type="ECO:0000256" key="9">
    <source>
        <dbReference type="ARBA" id="ARBA00022842"/>
    </source>
</evidence>
<feature type="binding site" evidence="12">
    <location>
        <position position="300"/>
    </location>
    <ligand>
        <name>K(+)</name>
        <dbReference type="ChEBI" id="CHEBI:29103"/>
    </ligand>
</feature>
<evidence type="ECO:0000256" key="6">
    <source>
        <dbReference type="ARBA" id="ARBA00022741"/>
    </source>
</evidence>
<organism evidence="14 15">
    <name type="scientific">Salana multivorans</name>
    <dbReference type="NCBI Taxonomy" id="120377"/>
    <lineage>
        <taxon>Bacteria</taxon>
        <taxon>Bacillati</taxon>
        <taxon>Actinomycetota</taxon>
        <taxon>Actinomycetes</taxon>
        <taxon>Micrococcales</taxon>
        <taxon>Beutenbergiaceae</taxon>
        <taxon>Salana</taxon>
    </lineage>
</organism>
<feature type="binding site" evidence="12">
    <location>
        <position position="298"/>
    </location>
    <ligand>
        <name>K(+)</name>
        <dbReference type="ChEBI" id="CHEBI:29103"/>
    </ligand>
</feature>
<dbReference type="SUPFAM" id="SSF53613">
    <property type="entry name" value="Ribokinase-like"/>
    <property type="match status" value="1"/>
</dbReference>
<feature type="binding site" evidence="12">
    <location>
        <position position="265"/>
    </location>
    <ligand>
        <name>substrate</name>
    </ligand>
</feature>
<evidence type="ECO:0000256" key="12">
    <source>
        <dbReference type="HAMAP-Rule" id="MF_01987"/>
    </source>
</evidence>
<feature type="active site" description="Proton acceptor" evidence="12">
    <location>
        <position position="265"/>
    </location>
</feature>
<keyword evidence="10 12" id="KW-0630">Potassium</keyword>
<keyword evidence="9 12" id="KW-0460">Magnesium</keyword>
<keyword evidence="7 12" id="KW-0418">Kinase</keyword>
<keyword evidence="11 12" id="KW-0119">Carbohydrate metabolism</keyword>
<evidence type="ECO:0000256" key="3">
    <source>
        <dbReference type="ARBA" id="ARBA00016943"/>
    </source>
</evidence>